<evidence type="ECO:0000259" key="16">
    <source>
        <dbReference type="Pfam" id="PF03443"/>
    </source>
</evidence>
<evidence type="ECO:0000256" key="7">
    <source>
        <dbReference type="ARBA" id="ARBA00023002"/>
    </source>
</evidence>
<keyword evidence="7" id="KW-0560">Oxidoreductase</keyword>
<dbReference type="Pfam" id="PF03443">
    <property type="entry name" value="AA9"/>
    <property type="match status" value="1"/>
</dbReference>
<dbReference type="EMBL" id="ML996695">
    <property type="protein sequence ID" value="KAF2400561.1"/>
    <property type="molecule type" value="Genomic_DNA"/>
</dbReference>
<evidence type="ECO:0000256" key="9">
    <source>
        <dbReference type="ARBA" id="ARBA00023033"/>
    </source>
</evidence>
<organism evidence="17 18">
    <name type="scientific">Trichodelitschia bisporula</name>
    <dbReference type="NCBI Taxonomy" id="703511"/>
    <lineage>
        <taxon>Eukaryota</taxon>
        <taxon>Fungi</taxon>
        <taxon>Dikarya</taxon>
        <taxon>Ascomycota</taxon>
        <taxon>Pezizomycotina</taxon>
        <taxon>Dothideomycetes</taxon>
        <taxon>Dothideomycetes incertae sedis</taxon>
        <taxon>Phaeotrichales</taxon>
        <taxon>Phaeotrichaceae</taxon>
        <taxon>Trichodelitschia</taxon>
    </lineage>
</organism>
<feature type="domain" description="Auxiliary Activity family 9 catalytic" evidence="16">
    <location>
        <begin position="4"/>
        <end position="94"/>
    </location>
</feature>
<keyword evidence="6" id="KW-0136">Cellulose degradation</keyword>
<dbReference type="PANTHER" id="PTHR33353:SF10">
    <property type="entry name" value="ENDO-BETA-1,4-GLUCANASE D"/>
    <property type="match status" value="1"/>
</dbReference>
<proteinExistence type="inferred from homology"/>
<evidence type="ECO:0000256" key="14">
    <source>
        <dbReference type="ARBA" id="ARBA00045077"/>
    </source>
</evidence>
<evidence type="ECO:0000256" key="5">
    <source>
        <dbReference type="ARBA" id="ARBA00022729"/>
    </source>
</evidence>
<accession>A0A6G1HXC5</accession>
<protein>
    <recommendedName>
        <fullName evidence="15">lytic cellulose monooxygenase (C4-dehydrogenating)</fullName>
        <ecNumber evidence="15">1.14.99.56</ecNumber>
    </recommendedName>
</protein>
<dbReference type="GO" id="GO:0030245">
    <property type="term" value="P:cellulose catabolic process"/>
    <property type="evidence" value="ECO:0007669"/>
    <property type="project" value="UniProtKB-KW"/>
</dbReference>
<keyword evidence="12" id="KW-0624">Polysaccharide degradation</keyword>
<dbReference type="GO" id="GO:0005576">
    <property type="term" value="C:extracellular region"/>
    <property type="evidence" value="ECO:0007669"/>
    <property type="project" value="UniProtKB-SubCell"/>
</dbReference>
<dbReference type="GO" id="GO:0004497">
    <property type="term" value="F:monooxygenase activity"/>
    <property type="evidence" value="ECO:0007669"/>
    <property type="project" value="UniProtKB-KW"/>
</dbReference>
<dbReference type="InterPro" id="IPR049892">
    <property type="entry name" value="AA9"/>
</dbReference>
<keyword evidence="11" id="KW-0119">Carbohydrate metabolism</keyword>
<keyword evidence="9" id="KW-0503">Monooxygenase</keyword>
<evidence type="ECO:0000256" key="6">
    <source>
        <dbReference type="ARBA" id="ARBA00023001"/>
    </source>
</evidence>
<dbReference type="OrthoDB" id="3937764at2759"/>
<comment type="subcellular location">
    <subcellularLocation>
        <location evidence="2">Secreted</location>
    </subcellularLocation>
</comment>
<dbReference type="PANTHER" id="PTHR33353">
    <property type="entry name" value="PUTATIVE (AFU_ORTHOLOGUE AFUA_1G12560)-RELATED"/>
    <property type="match status" value="1"/>
</dbReference>
<evidence type="ECO:0000256" key="4">
    <source>
        <dbReference type="ARBA" id="ARBA00022723"/>
    </source>
</evidence>
<keyword evidence="8" id="KW-0186">Copper</keyword>
<dbReference type="Gene3D" id="2.70.50.70">
    <property type="match status" value="1"/>
</dbReference>
<evidence type="ECO:0000256" key="3">
    <source>
        <dbReference type="ARBA" id="ARBA00022525"/>
    </source>
</evidence>
<comment type="cofactor">
    <cofactor evidence="1">
        <name>Cu(2+)</name>
        <dbReference type="ChEBI" id="CHEBI:29036"/>
    </cofactor>
</comment>
<evidence type="ECO:0000256" key="13">
    <source>
        <dbReference type="ARBA" id="ARBA00044502"/>
    </source>
</evidence>
<keyword evidence="18" id="KW-1185">Reference proteome</keyword>
<keyword evidence="4" id="KW-0479">Metal-binding</keyword>
<gene>
    <name evidence="17" type="ORF">EJ06DRAFT_530523</name>
</gene>
<evidence type="ECO:0000256" key="10">
    <source>
        <dbReference type="ARBA" id="ARBA00023157"/>
    </source>
</evidence>
<keyword evidence="10" id="KW-1015">Disulfide bond</keyword>
<comment type="catalytic activity">
    <reaction evidence="14">
        <text>[(1-&gt;4)-beta-D-glucosyl]n+m + reduced acceptor + O2 = 4-dehydro-beta-D-glucosyl-[(1-&gt;4)-beta-D-glucosyl]n-1 + [(1-&gt;4)-beta-D-glucosyl]m + acceptor + H2O.</text>
        <dbReference type="EC" id="1.14.99.56"/>
    </reaction>
</comment>
<dbReference type="InterPro" id="IPR005103">
    <property type="entry name" value="AA9_LPMO"/>
</dbReference>
<evidence type="ECO:0000256" key="15">
    <source>
        <dbReference type="ARBA" id="ARBA00047174"/>
    </source>
</evidence>
<dbReference type="EC" id="1.14.99.56" evidence="15"/>
<name>A0A6G1HXC5_9PEZI</name>
<evidence type="ECO:0000256" key="11">
    <source>
        <dbReference type="ARBA" id="ARBA00023277"/>
    </source>
</evidence>
<reference evidence="17" key="1">
    <citation type="journal article" date="2020" name="Stud. Mycol.">
        <title>101 Dothideomycetes genomes: a test case for predicting lifestyles and emergence of pathogens.</title>
        <authorList>
            <person name="Haridas S."/>
            <person name="Albert R."/>
            <person name="Binder M."/>
            <person name="Bloem J."/>
            <person name="Labutti K."/>
            <person name="Salamov A."/>
            <person name="Andreopoulos B."/>
            <person name="Baker S."/>
            <person name="Barry K."/>
            <person name="Bills G."/>
            <person name="Bluhm B."/>
            <person name="Cannon C."/>
            <person name="Castanera R."/>
            <person name="Culley D."/>
            <person name="Daum C."/>
            <person name="Ezra D."/>
            <person name="Gonzalez J."/>
            <person name="Henrissat B."/>
            <person name="Kuo A."/>
            <person name="Liang C."/>
            <person name="Lipzen A."/>
            <person name="Lutzoni F."/>
            <person name="Magnuson J."/>
            <person name="Mondo S."/>
            <person name="Nolan M."/>
            <person name="Ohm R."/>
            <person name="Pangilinan J."/>
            <person name="Park H.-J."/>
            <person name="Ramirez L."/>
            <person name="Alfaro M."/>
            <person name="Sun H."/>
            <person name="Tritt A."/>
            <person name="Yoshinaga Y."/>
            <person name="Zwiers L.-H."/>
            <person name="Turgeon B."/>
            <person name="Goodwin S."/>
            <person name="Spatafora J."/>
            <person name="Crous P."/>
            <person name="Grigoriev I."/>
        </authorList>
    </citation>
    <scope>NUCLEOTIDE SEQUENCE</scope>
    <source>
        <strain evidence="17">CBS 262.69</strain>
    </source>
</reference>
<evidence type="ECO:0000256" key="12">
    <source>
        <dbReference type="ARBA" id="ARBA00023326"/>
    </source>
</evidence>
<evidence type="ECO:0000313" key="17">
    <source>
        <dbReference type="EMBL" id="KAF2400561.1"/>
    </source>
</evidence>
<sequence length="182" mass="19614">MDDGNVTATVIPHDIAPGTYILRHELIALHYATEDSLWHMKEDKILGPQHYIQCFNLRISGGGSASPPGVTFPGAYMPFKQEPGLYFDIWRNVSPYPVPGPAVYVPQGAVPVLLPLRAEGLQSPTGDTALDLKYLGAMTEDILAHDAFTLRVNKQHLGWGPNPNMTGPPPGSVPPGAIVKGI</sequence>
<dbReference type="Proteomes" id="UP000799640">
    <property type="component" value="Unassembled WGS sequence"/>
</dbReference>
<keyword evidence="3" id="KW-0964">Secreted</keyword>
<evidence type="ECO:0000313" key="18">
    <source>
        <dbReference type="Proteomes" id="UP000799640"/>
    </source>
</evidence>
<dbReference type="AlphaFoldDB" id="A0A6G1HXC5"/>
<keyword evidence="5" id="KW-0732">Signal</keyword>
<evidence type="ECO:0000256" key="2">
    <source>
        <dbReference type="ARBA" id="ARBA00004613"/>
    </source>
</evidence>
<dbReference type="GO" id="GO:0046872">
    <property type="term" value="F:metal ion binding"/>
    <property type="evidence" value="ECO:0007669"/>
    <property type="project" value="UniProtKB-KW"/>
</dbReference>
<evidence type="ECO:0000256" key="8">
    <source>
        <dbReference type="ARBA" id="ARBA00023008"/>
    </source>
</evidence>
<comment type="similarity">
    <text evidence="13">Belongs to the polysaccharide monooxygenase AA9 family.</text>
</comment>
<evidence type="ECO:0000256" key="1">
    <source>
        <dbReference type="ARBA" id="ARBA00001973"/>
    </source>
</evidence>